<protein>
    <submittedName>
        <fullName evidence="1">Uncharacterized protein</fullName>
    </submittedName>
</protein>
<sequence length="115" mass="13122">MNKQSKLRFSPVQTANRVMRTWLDMASKQAGSRGDPENTGLAKDQMGTEEEIEWVRGREGREEVGENGSGRQKDEGGHERRKESGKDEGMREGEQKRQWEEKSRGGMIALMCLHE</sequence>
<gene>
    <name evidence="1" type="ORF">GBF38_004236</name>
</gene>
<dbReference type="Proteomes" id="UP000805704">
    <property type="component" value="Chromosome 13"/>
</dbReference>
<keyword evidence="2" id="KW-1185">Reference proteome</keyword>
<name>A0ACB7FCI3_NIBAL</name>
<proteinExistence type="predicted"/>
<comment type="caution">
    <text evidence="1">The sequence shown here is derived from an EMBL/GenBank/DDBJ whole genome shotgun (WGS) entry which is preliminary data.</text>
</comment>
<evidence type="ECO:0000313" key="1">
    <source>
        <dbReference type="EMBL" id="KAG8011866.1"/>
    </source>
</evidence>
<dbReference type="EMBL" id="CM024801">
    <property type="protein sequence ID" value="KAG8011866.1"/>
    <property type="molecule type" value="Genomic_DNA"/>
</dbReference>
<reference evidence="1" key="1">
    <citation type="submission" date="2020-04" db="EMBL/GenBank/DDBJ databases">
        <title>A chromosome-scale assembly and high-density genetic map of the yellow drum (Nibea albiflora) genome.</title>
        <authorList>
            <person name="Xu D."/>
            <person name="Zhang W."/>
            <person name="Chen R."/>
            <person name="Tan P."/>
            <person name="Wang L."/>
            <person name="Song H."/>
            <person name="Tian L."/>
            <person name="Zhu Q."/>
            <person name="Wang B."/>
        </authorList>
    </citation>
    <scope>NUCLEOTIDE SEQUENCE</scope>
    <source>
        <strain evidence="1">ZJHYS-2018</strain>
    </source>
</reference>
<evidence type="ECO:0000313" key="2">
    <source>
        <dbReference type="Proteomes" id="UP000805704"/>
    </source>
</evidence>
<organism evidence="1 2">
    <name type="scientific">Nibea albiflora</name>
    <name type="common">Yellow drum</name>
    <name type="synonym">Corvina albiflora</name>
    <dbReference type="NCBI Taxonomy" id="240163"/>
    <lineage>
        <taxon>Eukaryota</taxon>
        <taxon>Metazoa</taxon>
        <taxon>Chordata</taxon>
        <taxon>Craniata</taxon>
        <taxon>Vertebrata</taxon>
        <taxon>Euteleostomi</taxon>
        <taxon>Actinopterygii</taxon>
        <taxon>Neopterygii</taxon>
        <taxon>Teleostei</taxon>
        <taxon>Neoteleostei</taxon>
        <taxon>Acanthomorphata</taxon>
        <taxon>Eupercaria</taxon>
        <taxon>Sciaenidae</taxon>
        <taxon>Nibea</taxon>
    </lineage>
</organism>
<accession>A0ACB7FCI3</accession>